<dbReference type="RefSeq" id="WP_278335478.1">
    <property type="nucleotide sequence ID" value="NZ_FMWK01000005.1"/>
</dbReference>
<keyword evidence="1" id="KW-0472">Membrane</keyword>
<organism evidence="3 4">
    <name type="scientific">Pseudobutyrivibrio xylanivorans</name>
    <dbReference type="NCBI Taxonomy" id="185007"/>
    <lineage>
        <taxon>Bacteria</taxon>
        <taxon>Bacillati</taxon>
        <taxon>Bacillota</taxon>
        <taxon>Clostridia</taxon>
        <taxon>Lachnospirales</taxon>
        <taxon>Lachnospiraceae</taxon>
        <taxon>Pseudobutyrivibrio</taxon>
    </lineage>
</organism>
<name>A0A1G5RW69_PSEXY</name>
<dbReference type="InterPro" id="IPR002656">
    <property type="entry name" value="Acyl_transf_3_dom"/>
</dbReference>
<feature type="transmembrane region" description="Helical" evidence="1">
    <location>
        <begin position="45"/>
        <end position="62"/>
    </location>
</feature>
<proteinExistence type="predicted"/>
<evidence type="ECO:0000259" key="2">
    <source>
        <dbReference type="Pfam" id="PF01757"/>
    </source>
</evidence>
<keyword evidence="3" id="KW-0808">Transferase</keyword>
<dbReference type="GO" id="GO:0016787">
    <property type="term" value="F:hydrolase activity"/>
    <property type="evidence" value="ECO:0007669"/>
    <property type="project" value="UniProtKB-KW"/>
</dbReference>
<feature type="transmembrane region" description="Helical" evidence="1">
    <location>
        <begin position="269"/>
        <end position="288"/>
    </location>
</feature>
<dbReference type="Proteomes" id="UP000199428">
    <property type="component" value="Unassembled WGS sequence"/>
</dbReference>
<evidence type="ECO:0000313" key="4">
    <source>
        <dbReference type="Proteomes" id="UP000199428"/>
    </source>
</evidence>
<protein>
    <submittedName>
        <fullName evidence="3">Peptidoglycan/LPS O-acetylase OafA/YrhL, contains acyltransferase and SGNH-hydrolase domains</fullName>
    </submittedName>
</protein>
<keyword evidence="1" id="KW-0812">Transmembrane</keyword>
<dbReference type="Pfam" id="PF01757">
    <property type="entry name" value="Acyl_transf_3"/>
    <property type="match status" value="1"/>
</dbReference>
<feature type="transmembrane region" description="Helical" evidence="1">
    <location>
        <begin position="160"/>
        <end position="180"/>
    </location>
</feature>
<accession>A0A1G5RW69</accession>
<feature type="transmembrane region" description="Helical" evidence="1">
    <location>
        <begin position="214"/>
        <end position="235"/>
    </location>
</feature>
<feature type="domain" description="Acyltransferase 3" evidence="2">
    <location>
        <begin position="10"/>
        <end position="314"/>
    </location>
</feature>
<feature type="transmembrane region" description="Helical" evidence="1">
    <location>
        <begin position="13"/>
        <end position="33"/>
    </location>
</feature>
<reference evidence="3 4" key="1">
    <citation type="submission" date="2016-10" db="EMBL/GenBank/DDBJ databases">
        <authorList>
            <person name="de Groot N.N."/>
        </authorList>
    </citation>
    <scope>NUCLEOTIDE SEQUENCE [LARGE SCALE GENOMIC DNA]</scope>
    <source>
        <strain evidence="3 4">DSM 10317</strain>
    </source>
</reference>
<feature type="transmembrane region" description="Helical" evidence="1">
    <location>
        <begin position="186"/>
        <end position="202"/>
    </location>
</feature>
<keyword evidence="1" id="KW-1133">Transmembrane helix</keyword>
<feature type="transmembrane region" description="Helical" evidence="1">
    <location>
        <begin position="82"/>
        <end position="99"/>
    </location>
</feature>
<feature type="transmembrane region" description="Helical" evidence="1">
    <location>
        <begin position="300"/>
        <end position="318"/>
    </location>
</feature>
<dbReference type="AlphaFoldDB" id="A0A1G5RW69"/>
<gene>
    <name evidence="3" type="ORF">SAMN02910350_01190</name>
</gene>
<dbReference type="EMBL" id="FMWK01000005">
    <property type="protein sequence ID" value="SCZ78296.1"/>
    <property type="molecule type" value="Genomic_DNA"/>
</dbReference>
<dbReference type="GO" id="GO:0016747">
    <property type="term" value="F:acyltransferase activity, transferring groups other than amino-acyl groups"/>
    <property type="evidence" value="ECO:0007669"/>
    <property type="project" value="InterPro"/>
</dbReference>
<keyword evidence="3" id="KW-0378">Hydrolase</keyword>
<sequence length="328" mass="37844">MTVQSNRKSQFDIIRILAIFMIFNYHFCMEIGASESIFCVYKNGGWGSVGTSIFFLLSGYLIHMGSKNSNIITYIKKRFLSIYPALWLSFILVYLLTSINRNNYFWGGEIWRIVLSFIGVDTYLQYYYVPTYSCVGEWFTAMILFLYVSYLLLRIFIKKCPAITTIVITILYFAECIKGIQPTVPADASIFTGLMLFWLGMLMQEYPVILEATYLKTALALITGIAVVFIQLPFIGNVLPWKNLLGISIFYLLNMIFSKFSYNTNVRKILKFFSSISFAVYLVHHFIIKQMIGRFGIEQYLFTYLFSLLISVITASAINKITANFKLK</sequence>
<evidence type="ECO:0000313" key="3">
    <source>
        <dbReference type="EMBL" id="SCZ78296.1"/>
    </source>
</evidence>
<evidence type="ECO:0000256" key="1">
    <source>
        <dbReference type="SAM" id="Phobius"/>
    </source>
</evidence>
<keyword evidence="3" id="KW-0012">Acyltransferase</keyword>
<feature type="transmembrane region" description="Helical" evidence="1">
    <location>
        <begin position="241"/>
        <end position="257"/>
    </location>
</feature>
<feature type="transmembrane region" description="Helical" evidence="1">
    <location>
        <begin position="135"/>
        <end position="153"/>
    </location>
</feature>